<dbReference type="GO" id="GO:0016787">
    <property type="term" value="F:hydrolase activity"/>
    <property type="evidence" value="ECO:0007669"/>
    <property type="project" value="UniProtKB-KW"/>
</dbReference>
<dbReference type="InterPro" id="IPR014001">
    <property type="entry name" value="Helicase_ATP-bd"/>
</dbReference>
<keyword evidence="1 5" id="KW-0378">Hydrolase</keyword>
<dbReference type="SUPFAM" id="SSF52540">
    <property type="entry name" value="P-loop containing nucleoside triphosphate hydrolases"/>
    <property type="match status" value="2"/>
</dbReference>
<keyword evidence="2 5" id="KW-0067">ATP-binding</keyword>
<dbReference type="PANTHER" id="PTHR45629:SF7">
    <property type="entry name" value="DNA EXCISION REPAIR PROTEIN ERCC-6-RELATED"/>
    <property type="match status" value="1"/>
</dbReference>
<dbReference type="Gene3D" id="3.40.50.300">
    <property type="entry name" value="P-loop containing nucleotide triphosphate hydrolases"/>
    <property type="match status" value="1"/>
</dbReference>
<dbReference type="InterPro" id="IPR038718">
    <property type="entry name" value="SNF2-like_sf"/>
</dbReference>
<evidence type="ECO:0000313" key="5">
    <source>
        <dbReference type="EMBL" id="WOX05951.1"/>
    </source>
</evidence>
<dbReference type="GO" id="GO:0005524">
    <property type="term" value="F:ATP binding"/>
    <property type="evidence" value="ECO:0007669"/>
    <property type="project" value="InterPro"/>
</dbReference>
<gene>
    <name evidence="5" type="ORF">R5R33_02080</name>
</gene>
<feature type="domain" description="Helicase C-terminal" evidence="4">
    <location>
        <begin position="832"/>
        <end position="994"/>
    </location>
</feature>
<dbReference type="RefSeq" id="WP_318954414.1">
    <property type="nucleotide sequence ID" value="NZ_CP137555.1"/>
</dbReference>
<accession>A0AAU0N136</accession>
<dbReference type="AlphaFoldDB" id="A0AAU0N136"/>
<dbReference type="KEGG" id="mpaf:R5R33_02080"/>
<organism evidence="5 6">
    <name type="scientific">Microbulbifer pacificus</name>
    <dbReference type="NCBI Taxonomy" id="407164"/>
    <lineage>
        <taxon>Bacteria</taxon>
        <taxon>Pseudomonadati</taxon>
        <taxon>Pseudomonadota</taxon>
        <taxon>Gammaproteobacteria</taxon>
        <taxon>Cellvibrionales</taxon>
        <taxon>Microbulbiferaceae</taxon>
        <taxon>Microbulbifer</taxon>
    </lineage>
</organism>
<evidence type="ECO:0000256" key="2">
    <source>
        <dbReference type="ARBA" id="ARBA00022806"/>
    </source>
</evidence>
<dbReference type="Pfam" id="PF00271">
    <property type="entry name" value="Helicase_C"/>
    <property type="match status" value="1"/>
</dbReference>
<dbReference type="GO" id="GO:0004386">
    <property type="term" value="F:helicase activity"/>
    <property type="evidence" value="ECO:0007669"/>
    <property type="project" value="UniProtKB-KW"/>
</dbReference>
<protein>
    <submittedName>
        <fullName evidence="5">DEAD/DEAH box helicase</fullName>
        <ecNumber evidence="5">3.6.4.-</ecNumber>
    </submittedName>
</protein>
<dbReference type="PROSITE" id="PS51194">
    <property type="entry name" value="HELICASE_CTER"/>
    <property type="match status" value="1"/>
</dbReference>
<dbReference type="Proteomes" id="UP001302477">
    <property type="component" value="Chromosome"/>
</dbReference>
<dbReference type="SMART" id="SM00490">
    <property type="entry name" value="HELICc"/>
    <property type="match status" value="1"/>
</dbReference>
<dbReference type="EC" id="3.6.4.-" evidence="5"/>
<reference evidence="5 6" key="1">
    <citation type="submission" date="2023-10" db="EMBL/GenBank/DDBJ databases">
        <title>Description of Microbulbifer bruguierae sp. nov., isolated from the sediments of mangrove plant Bruguiera sexangula and comparative genomic analyses of the genus Microbulbifer.</title>
        <authorList>
            <person name="Long M."/>
        </authorList>
    </citation>
    <scope>NUCLEOTIDE SEQUENCE [LARGE SCALE GENOMIC DNA]</scope>
    <source>
        <strain evidence="5 6">SPO729</strain>
    </source>
</reference>
<dbReference type="PANTHER" id="PTHR45629">
    <property type="entry name" value="SNF2/RAD54 FAMILY MEMBER"/>
    <property type="match status" value="1"/>
</dbReference>
<evidence type="ECO:0000256" key="1">
    <source>
        <dbReference type="ARBA" id="ARBA00022801"/>
    </source>
</evidence>
<dbReference type="Pfam" id="PF00176">
    <property type="entry name" value="SNF2-rel_dom"/>
    <property type="match status" value="1"/>
</dbReference>
<dbReference type="InterPro" id="IPR049730">
    <property type="entry name" value="SNF2/RAD54-like_C"/>
</dbReference>
<dbReference type="EMBL" id="CP137555">
    <property type="protein sequence ID" value="WOX05951.1"/>
    <property type="molecule type" value="Genomic_DNA"/>
</dbReference>
<keyword evidence="6" id="KW-1185">Reference proteome</keyword>
<dbReference type="InterPro" id="IPR001650">
    <property type="entry name" value="Helicase_C-like"/>
</dbReference>
<name>A0AAU0N136_9GAMM</name>
<dbReference type="InterPro" id="IPR027417">
    <property type="entry name" value="P-loop_NTPase"/>
</dbReference>
<dbReference type="InterPro" id="IPR050496">
    <property type="entry name" value="SNF2_RAD54_helicase_repair"/>
</dbReference>
<keyword evidence="2 5" id="KW-0547">Nucleotide-binding</keyword>
<dbReference type="CDD" id="cd18793">
    <property type="entry name" value="SF2_C_SNF"/>
    <property type="match status" value="1"/>
</dbReference>
<feature type="domain" description="Helicase ATP-binding" evidence="3">
    <location>
        <begin position="479"/>
        <end position="684"/>
    </location>
</feature>
<dbReference type="InterPro" id="IPR000330">
    <property type="entry name" value="SNF2_N"/>
</dbReference>
<dbReference type="PROSITE" id="PS51192">
    <property type="entry name" value="HELICASE_ATP_BIND_1"/>
    <property type="match status" value="1"/>
</dbReference>
<sequence>MGIAQFLKRFSGRHEEESLIWRVDPVEGLDFIFTERGLADPEGYSLENPIFGMKYTYLKSLHEQGLACRNANGFTLASSTVCDLDDDFSTLFRLPKKFNGAFKCAIPESSAKSSFRVTTTLLMPGGEELTYFKLHGPFLFLGETEQYRLTPAQWSALEALEKHDKLSPSERNEYENNWLIFKLQTAKKAGVDLDLAHFNQIDLVNPESVGVGVEELDSGDLVLTPTFGPGIDLEQIKRRLGQLKPSEESGILRVNNRFVLLDSERLEAVEEILTNRVIPKSQVKSFFESPTAYLNAAMIDLDTGFSLRVLGAERFEHKYFGDVEKSGTNWFDAESKLIEPTGNLAAIAKSRELLDEILQRVTDAKKHSAGVVEIDGRKFDIADEEAVKQVLERSVQALSATEDFLDNETSLSPGLQRATSDQVVIAIGSNDEEEDFCKETELSNFDTERQNYDKSNLKRTAYSHQDEGIRWLLAHMESALSSSKDSGALLADDMGLGKTYMTLVATSEFLRRIQQAGKQSKPVLIVAPLSLLENWQSEVFETFHRSPFEDIVTLQTGADLKKFRVAGAGRETSQEFEGAERIEDLGSIRYSLKVGKLYGTDRLDLPGRLVLTTYQTLRDYQFSLSRVDWSVVAFDEAQNIKNPNALATRAAKALKSDFKLLASGTPVENSLKDFWCLMDTAVPGLLGAWQSFREAYISPILDASDEDKRDVKIRVGKQLRDKVGAYMLRRTKEERLEGLPQKLIFTGNQTAVKSHYLPVLAGVMKGSQLAAYEDVLFTVKNSSEQDRRGVVLPSLLKLKVSSIHHGLLAQEAIPSDLKGLLDFARSSVKIESMLAVLDEIRKDKEKVIIFATTKSIQRFVSVLVSSLYKIKVDIINGETKAVSNRQSDQTRKSIIDAFQTGPGFGVIIMSPVAAGVGLTVTGANNVIHLERHWNPAKEAQATDRVYRIGQKKDVKVYLPMALHPEIKSFDLQLDGLLGNKIDLSDAVVANEAVEASDLTSVF</sequence>
<dbReference type="Gene3D" id="3.40.50.10810">
    <property type="entry name" value="Tandem AAA-ATPase domain"/>
    <property type="match status" value="1"/>
</dbReference>
<evidence type="ECO:0000313" key="6">
    <source>
        <dbReference type="Proteomes" id="UP001302477"/>
    </source>
</evidence>
<evidence type="ECO:0000259" key="4">
    <source>
        <dbReference type="PROSITE" id="PS51194"/>
    </source>
</evidence>
<evidence type="ECO:0000259" key="3">
    <source>
        <dbReference type="PROSITE" id="PS51192"/>
    </source>
</evidence>
<keyword evidence="2 5" id="KW-0347">Helicase</keyword>
<dbReference type="SMART" id="SM00487">
    <property type="entry name" value="DEXDc"/>
    <property type="match status" value="1"/>
</dbReference>
<proteinExistence type="predicted"/>